<dbReference type="Proteomes" id="UP000515264">
    <property type="component" value="Chromosome 1"/>
</dbReference>
<dbReference type="RefSeq" id="WP_228448933.1">
    <property type="nucleotide sequence ID" value="NZ_AP024907.1"/>
</dbReference>
<reference evidence="1" key="2">
    <citation type="submission" date="2019-11" db="EMBL/GenBank/DDBJ databases">
        <authorList>
            <person name="January G."/>
            <person name="Bunk B."/>
        </authorList>
    </citation>
    <scope>NUCLEOTIDE SEQUENCE</scope>
    <source>
        <strain evidence="1">3.6</strain>
    </source>
</reference>
<evidence type="ECO:0000313" key="2">
    <source>
        <dbReference type="EMBL" id="SIO96235.1"/>
    </source>
</evidence>
<evidence type="ECO:0000313" key="3">
    <source>
        <dbReference type="Proteomes" id="UP000184774"/>
    </source>
</evidence>
<keyword evidence="4" id="KW-1185">Reference proteome</keyword>
<gene>
    <name evidence="2" type="ORF">VSP9026_04017</name>
    <name evidence="1" type="ORF">Vspart_03300</name>
</gene>
<sequence length="174" mass="20693">MKIDPDEFQVSDRAQLFHDHWQLEIVSHTPVVFQLFFRRQLFFSGQLELINNDEVVNTDDFHWRFRIKDNRIEQWCNVQLGETLSLGITYSFQPDALVIEYMARNRVPTRLDIRHNIQAIQTEHGSEPRSVADMKGRVDQLQRQNNERPSDYLVESGNQHFREAFSATQWIFLS</sequence>
<reference evidence="2 3" key="1">
    <citation type="submission" date="2016-12" db="EMBL/GenBank/DDBJ databases">
        <authorList>
            <person name="Song W.-J."/>
            <person name="Kurnit D.M."/>
        </authorList>
    </citation>
    <scope>NUCLEOTIDE SEQUENCE [LARGE SCALE GENOMIC DNA]</scope>
    <source>
        <strain evidence="2 3">CECT 9026</strain>
    </source>
</reference>
<evidence type="ECO:0000313" key="4">
    <source>
        <dbReference type="Proteomes" id="UP000515264"/>
    </source>
</evidence>
<dbReference type="AlphaFoldDB" id="A0A1N6M9T8"/>
<name>A0A1N6M9T8_9VIBR</name>
<reference evidence="1 4" key="3">
    <citation type="journal article" date="2020" name="J. Nat. Prod.">
        <title>Genomics-Metabolomics Profiling Disclosed Marine Vibrio spartinae 3.6 as a Producer of a New Branched Side Chain Prodigiosin.</title>
        <authorList>
            <person name="Vitale G.A."/>
            <person name="Sciarretta M."/>
            <person name="Palma Esposito F."/>
            <person name="January G.G."/>
            <person name="Giaccio M."/>
            <person name="Bunk B."/>
            <person name="Sproer C."/>
            <person name="Bajerski F."/>
            <person name="Power D."/>
            <person name="Festa C."/>
            <person name="Monti M.C."/>
            <person name="D'Auria M.V."/>
            <person name="de Pascale D."/>
        </authorList>
    </citation>
    <scope>NUCLEOTIDE SEQUENCE [LARGE SCALE GENOMIC DNA]</scope>
    <source>
        <strain evidence="1 4">3.6</strain>
    </source>
</reference>
<accession>A0A1N6M9T8</accession>
<dbReference type="Proteomes" id="UP000184774">
    <property type="component" value="Unassembled WGS sequence"/>
</dbReference>
<protein>
    <submittedName>
        <fullName evidence="2">Uncharacterized protein</fullName>
    </submittedName>
</protein>
<evidence type="ECO:0000313" key="1">
    <source>
        <dbReference type="EMBL" id="QMV15928.1"/>
    </source>
</evidence>
<organism evidence="2 3">
    <name type="scientific">Vibrio spartinae</name>
    <dbReference type="NCBI Taxonomy" id="1918945"/>
    <lineage>
        <taxon>Bacteria</taxon>
        <taxon>Pseudomonadati</taxon>
        <taxon>Pseudomonadota</taxon>
        <taxon>Gammaproteobacteria</taxon>
        <taxon>Vibrionales</taxon>
        <taxon>Vibrionaceae</taxon>
        <taxon>Vibrio</taxon>
    </lineage>
</organism>
<proteinExistence type="predicted"/>
<dbReference type="EMBL" id="CP046268">
    <property type="protein sequence ID" value="QMV15928.1"/>
    <property type="molecule type" value="Genomic_DNA"/>
</dbReference>
<dbReference type="EMBL" id="FSSB01000028">
    <property type="protein sequence ID" value="SIO96235.1"/>
    <property type="molecule type" value="Genomic_DNA"/>
</dbReference>